<reference evidence="2" key="2">
    <citation type="submission" date="2021-04" db="EMBL/GenBank/DDBJ databases">
        <authorList>
            <person name="Podell S."/>
        </authorList>
    </citation>
    <scope>NUCLEOTIDE SEQUENCE</scope>
    <source>
        <strain evidence="2">Hildebrandi</strain>
    </source>
</reference>
<evidence type="ECO:0000313" key="3">
    <source>
        <dbReference type="Proteomes" id="UP000693970"/>
    </source>
</evidence>
<dbReference type="EMBL" id="JAGRRH010000001">
    <property type="protein sequence ID" value="KAG7374127.1"/>
    <property type="molecule type" value="Genomic_DNA"/>
</dbReference>
<dbReference type="OrthoDB" id="5596422at2759"/>
<dbReference type="Pfam" id="PF00179">
    <property type="entry name" value="UQ_con"/>
    <property type="match status" value="1"/>
</dbReference>
<dbReference type="AlphaFoldDB" id="A0A9K3Q799"/>
<dbReference type="InterPro" id="IPR000608">
    <property type="entry name" value="UBC"/>
</dbReference>
<evidence type="ECO:0000259" key="1">
    <source>
        <dbReference type="PROSITE" id="PS50127"/>
    </source>
</evidence>
<dbReference type="PROSITE" id="PS50127">
    <property type="entry name" value="UBC_2"/>
    <property type="match status" value="1"/>
</dbReference>
<name>A0A9K3Q799_9STRA</name>
<evidence type="ECO:0000313" key="2">
    <source>
        <dbReference type="EMBL" id="KAG7374127.1"/>
    </source>
</evidence>
<dbReference type="Proteomes" id="UP000693970">
    <property type="component" value="Unassembled WGS sequence"/>
</dbReference>
<proteinExistence type="predicted"/>
<gene>
    <name evidence="2" type="ORF">IV203_013222</name>
</gene>
<keyword evidence="3" id="KW-1185">Reference proteome</keyword>
<organism evidence="2 3">
    <name type="scientific">Nitzschia inconspicua</name>
    <dbReference type="NCBI Taxonomy" id="303405"/>
    <lineage>
        <taxon>Eukaryota</taxon>
        <taxon>Sar</taxon>
        <taxon>Stramenopiles</taxon>
        <taxon>Ochrophyta</taxon>
        <taxon>Bacillariophyta</taxon>
        <taxon>Bacillariophyceae</taxon>
        <taxon>Bacillariophycidae</taxon>
        <taxon>Bacillariales</taxon>
        <taxon>Bacillariaceae</taxon>
        <taxon>Nitzschia</taxon>
    </lineage>
</organism>
<protein>
    <submittedName>
        <fullName evidence="2">Ubiquitin-conjugating enzyme</fullName>
    </submittedName>
</protein>
<sequence>MSKTPTKIPVSPIASEEEREQALRDYKVTIEYKHLKSHAPGGVYLIPSMDNLRHFFGIIFVRRGPFTNGIFKFSLKLPPKYNDTDMWPQIVFSSRVFNPYVNEMTGELDIKSAYPTWDPSRHYLVTVLTYLKKIFYSKNFTDARANPVAKELAETNPEEYRKKVEECVRESQKNIYVNEEGSTARFTEEQVSHRVLRDLLKHHIRSENQVTKQAVLTQIEKARNV</sequence>
<reference evidence="2" key="1">
    <citation type="journal article" date="2021" name="Sci. Rep.">
        <title>Diploid genomic architecture of Nitzschia inconspicua, an elite biomass production diatom.</title>
        <authorList>
            <person name="Oliver A."/>
            <person name="Podell S."/>
            <person name="Pinowska A."/>
            <person name="Traller J.C."/>
            <person name="Smith S.R."/>
            <person name="McClure R."/>
            <person name="Beliaev A."/>
            <person name="Bohutskyi P."/>
            <person name="Hill E.A."/>
            <person name="Rabines A."/>
            <person name="Zheng H."/>
            <person name="Allen L.Z."/>
            <person name="Kuo A."/>
            <person name="Grigoriev I.V."/>
            <person name="Allen A.E."/>
            <person name="Hazlebeck D."/>
            <person name="Allen E.E."/>
        </authorList>
    </citation>
    <scope>NUCLEOTIDE SEQUENCE</scope>
    <source>
        <strain evidence="2">Hildebrandi</strain>
    </source>
</reference>
<comment type="caution">
    <text evidence="2">The sequence shown here is derived from an EMBL/GenBank/DDBJ whole genome shotgun (WGS) entry which is preliminary data.</text>
</comment>
<dbReference type="SMART" id="SM00212">
    <property type="entry name" value="UBCc"/>
    <property type="match status" value="1"/>
</dbReference>
<dbReference type="CDD" id="cd23814">
    <property type="entry name" value="UEV_AKTIP"/>
    <property type="match status" value="1"/>
</dbReference>
<accession>A0A9K3Q799</accession>
<feature type="domain" description="UBC core" evidence="1">
    <location>
        <begin position="23"/>
        <end position="173"/>
    </location>
</feature>